<keyword evidence="3" id="KW-1185">Reference proteome</keyword>
<proteinExistence type="predicted"/>
<organism evidence="1 3">
    <name type="scientific">Musa troglodytarum</name>
    <name type="common">fe'i banana</name>
    <dbReference type="NCBI Taxonomy" id="320322"/>
    <lineage>
        <taxon>Eukaryota</taxon>
        <taxon>Viridiplantae</taxon>
        <taxon>Streptophyta</taxon>
        <taxon>Embryophyta</taxon>
        <taxon>Tracheophyta</taxon>
        <taxon>Spermatophyta</taxon>
        <taxon>Magnoliopsida</taxon>
        <taxon>Liliopsida</taxon>
        <taxon>Zingiberales</taxon>
        <taxon>Musaceae</taxon>
        <taxon>Musa</taxon>
    </lineage>
</organism>
<reference evidence="1" key="1">
    <citation type="submission" date="2022-05" db="EMBL/GenBank/DDBJ databases">
        <title>The Musa troglodytarum L. genome provides insights into the mechanism of non-climacteric behaviour and enrichment of carotenoids.</title>
        <authorList>
            <person name="Wang J."/>
        </authorList>
    </citation>
    <scope>NUCLEOTIDE SEQUENCE</scope>
    <source>
        <tissue evidence="1">Leaf</tissue>
    </source>
</reference>
<evidence type="ECO:0000313" key="2">
    <source>
        <dbReference type="EMBL" id="URE05373.1"/>
    </source>
</evidence>
<dbReference type="AlphaFoldDB" id="A0A9E7K1Q2"/>
<protein>
    <submittedName>
        <fullName evidence="1">CRAL/TRIO domain</fullName>
    </submittedName>
</protein>
<dbReference type="EMBL" id="CP097507">
    <property type="protein sequence ID" value="URE03038.1"/>
    <property type="molecule type" value="Genomic_DNA"/>
</dbReference>
<evidence type="ECO:0000313" key="3">
    <source>
        <dbReference type="Proteomes" id="UP001055439"/>
    </source>
</evidence>
<accession>A0A9E7K1Q2</accession>
<gene>
    <name evidence="1" type="ORF">MUK42_20657</name>
    <name evidence="2" type="ORF">MUK42_34047</name>
</gene>
<sequence>MDAAVDGAYAGPFGPNVGPFRARVHHGYPEIGWVPLSLCWPVRRRPSPPSPSRASRPGNDSQTLCLSVFAYSERRHELFAVRLTR</sequence>
<dbReference type="OrthoDB" id="1434354at2759"/>
<evidence type="ECO:0000313" key="1">
    <source>
        <dbReference type="EMBL" id="URE03038.1"/>
    </source>
</evidence>
<dbReference type="Proteomes" id="UP001055439">
    <property type="component" value="Chromosome 5"/>
</dbReference>
<name>A0A9E7K1Q2_9LILI</name>
<dbReference type="EMBL" id="CP097507">
    <property type="protein sequence ID" value="URE05373.1"/>
    <property type="molecule type" value="Genomic_DNA"/>
</dbReference>